<protein>
    <submittedName>
        <fullName evidence="3">SusE domain-containing protein</fullName>
    </submittedName>
</protein>
<feature type="chain" id="PRO_5036675072" evidence="1">
    <location>
        <begin position="22"/>
        <end position="377"/>
    </location>
</feature>
<dbReference type="PROSITE" id="PS51257">
    <property type="entry name" value="PROKAR_LIPOPROTEIN"/>
    <property type="match status" value="1"/>
</dbReference>
<evidence type="ECO:0000313" key="3">
    <source>
        <dbReference type="EMBL" id="MBF1414917.1"/>
    </source>
</evidence>
<reference evidence="3" key="1">
    <citation type="submission" date="2020-04" db="EMBL/GenBank/DDBJ databases">
        <title>Deep metagenomics examines the oral microbiome during advanced dental caries in children, revealing novel taxa and co-occurrences with host molecules.</title>
        <authorList>
            <person name="Baker J.L."/>
            <person name="Morton J.T."/>
            <person name="Dinis M."/>
            <person name="Alvarez R."/>
            <person name="Tran N.C."/>
            <person name="Knight R."/>
            <person name="Edlund A."/>
        </authorList>
    </citation>
    <scope>NUCLEOTIDE SEQUENCE</scope>
    <source>
        <strain evidence="3">JCVI_25_bin.9</strain>
    </source>
</reference>
<dbReference type="InterPro" id="IPR025970">
    <property type="entry name" value="SusE"/>
</dbReference>
<sequence length="377" mass="42357">MNTINKFFGLLCVLLVFTACNEDPTYFTLENQPDDMHLQASVTELTLSKAQEDESAVTFKWNTVKSPIENYDSITYALRFYATDSKNEHHSDFFSLGGAHEVSFTHKDLNAIVARWVPAGTSIAVTAELVGTVNNQIKYIKPEVSKVEFRVTGYEKNPTYLYAHIKDDATGAERVERMSQRQLGTGIYEATLSMKPCTYYFTTSTTDAYPAYGQDTGEKVKYVDNGNVQPFTNTVTGKRTIIVDTNDDFMDCRVLNIVQLPNPETIRIVGDGCSIGWDPASSEGVFTIENPRYPYIYSWVGEFKVGEIKVNTGTSWGDQFFYAPEPNADPAVNHQLGMFRYESAGGDVKWKVTTPGRFKFSLYLDADDLHTSFEPVQ</sequence>
<gene>
    <name evidence="3" type="ORF">HXN33_04965</name>
</gene>
<evidence type="ECO:0000259" key="2">
    <source>
        <dbReference type="Pfam" id="PF14292"/>
    </source>
</evidence>
<feature type="signal peptide" evidence="1">
    <location>
        <begin position="1"/>
        <end position="21"/>
    </location>
</feature>
<dbReference type="EMBL" id="JABZSQ010000071">
    <property type="protein sequence ID" value="MBF1414917.1"/>
    <property type="molecule type" value="Genomic_DNA"/>
</dbReference>
<accession>A0A930N5V7</accession>
<keyword evidence="1" id="KW-0732">Signal</keyword>
<organism evidence="3 4">
    <name type="scientific">Prevotella histicola</name>
    <dbReference type="NCBI Taxonomy" id="470565"/>
    <lineage>
        <taxon>Bacteria</taxon>
        <taxon>Pseudomonadati</taxon>
        <taxon>Bacteroidota</taxon>
        <taxon>Bacteroidia</taxon>
        <taxon>Bacteroidales</taxon>
        <taxon>Prevotellaceae</taxon>
        <taxon>Prevotella</taxon>
    </lineage>
</organism>
<proteinExistence type="predicted"/>
<evidence type="ECO:0000256" key="1">
    <source>
        <dbReference type="SAM" id="SignalP"/>
    </source>
</evidence>
<comment type="caution">
    <text evidence="3">The sequence shown here is derived from an EMBL/GenBank/DDBJ whole genome shotgun (WGS) entry which is preliminary data.</text>
</comment>
<dbReference type="RefSeq" id="WP_219497187.1">
    <property type="nucleotide sequence ID" value="NZ_CAUPFN010000004.1"/>
</dbReference>
<dbReference type="Proteomes" id="UP000757461">
    <property type="component" value="Unassembled WGS sequence"/>
</dbReference>
<feature type="domain" description="SusE outer membrane protein" evidence="2">
    <location>
        <begin position="26"/>
        <end position="121"/>
    </location>
</feature>
<name>A0A930N5V7_9BACT</name>
<dbReference type="Pfam" id="PF14292">
    <property type="entry name" value="SusE"/>
    <property type="match status" value="1"/>
</dbReference>
<evidence type="ECO:0000313" key="4">
    <source>
        <dbReference type="Proteomes" id="UP000757461"/>
    </source>
</evidence>
<dbReference type="AlphaFoldDB" id="A0A930N5V7"/>